<dbReference type="SMART" id="SM00448">
    <property type="entry name" value="REC"/>
    <property type="match status" value="1"/>
</dbReference>
<evidence type="ECO:0000313" key="12">
    <source>
        <dbReference type="EMBL" id="KYF54393.1"/>
    </source>
</evidence>
<feature type="domain" description="Response regulatory" evidence="10">
    <location>
        <begin position="289"/>
        <end position="408"/>
    </location>
</feature>
<comment type="caution">
    <text evidence="12">The sequence shown here is derived from an EMBL/GenBank/DDBJ whole genome shotgun (WGS) entry which is preliminary data.</text>
</comment>
<dbReference type="EMBL" id="JELY01001854">
    <property type="protein sequence ID" value="KYF54393.1"/>
    <property type="molecule type" value="Genomic_DNA"/>
</dbReference>
<proteinExistence type="predicted"/>
<sequence length="659" mass="71236">MAEPLIAGKYMLIRHIGGGGMGQIWETEDLRLQRRIALKLMSAEHVESPESCARFEREAKAIAQLRNQHVVHIYDYGIDHGLDEERPYIAMELLEGEDLQRRLDRVRRLPLPAVASIVTQAARGLAAAHAAGIVHRDLKPGNVFLARSEADEVVKLLDFGVVTMLSGTDDLRLTGGGGLIGTPTYMSPEQMRGAVVDHRSDLWSLGVLAYCALTGELPFSGQTLGGLVVGICTEPFPPPSSLVPGLSPELDRFFERALAKDPTQRFRSAREMAAALSALAAGNERRPAKILIADDEPDVSALIKQCFRRQIREGVYNFVFAGDGESALAELRNHPDTDVVLTDINMPRMDGLTLLPHIGDVTPHARAVVVSAYGDMQNIRTAMNRGAFDFLVKPIDFKDLELTIEKTLKQVRELRDNSRSSRENELLRTFASPLAVERLRSPDGFGACEVTEGTVAFLDLAGFHDAARDKRSEETVRMLNANLDVIALELSMRGGIIDRFLGDCVVAVFRGPSHVASALDACLVVRAQLETLARRAGETSAFVPGISIGVATGELIIAEVGSRSCRRLDCTVLGEVVSVAAQLQAAAERNQILVSGDVHARAAGFECAPRGQRPFVGARGPVQVVEVVSRTAGAQGPVGSAQGEVVTLEIRSSRTSSPG</sequence>
<dbReference type="GO" id="GO:0004016">
    <property type="term" value="F:adenylate cyclase activity"/>
    <property type="evidence" value="ECO:0007669"/>
    <property type="project" value="UniProtKB-ARBA"/>
</dbReference>
<evidence type="ECO:0000259" key="9">
    <source>
        <dbReference type="PROSITE" id="PS50011"/>
    </source>
</evidence>
<dbReference type="SMART" id="SM00220">
    <property type="entry name" value="S_TKc"/>
    <property type="match status" value="1"/>
</dbReference>
<evidence type="ECO:0000256" key="8">
    <source>
        <dbReference type="SAM" id="Coils"/>
    </source>
</evidence>
<keyword evidence="2" id="KW-0808">Transferase</keyword>
<dbReference type="PANTHER" id="PTHR43289:SF6">
    <property type="entry name" value="SERINE_THREONINE-PROTEIN KINASE NEKL-3"/>
    <property type="match status" value="1"/>
</dbReference>
<evidence type="ECO:0000256" key="7">
    <source>
        <dbReference type="PROSITE-ProRule" id="PRU10141"/>
    </source>
</evidence>
<dbReference type="Proteomes" id="UP000075420">
    <property type="component" value="Unassembled WGS sequence"/>
</dbReference>
<dbReference type="InterPro" id="IPR011006">
    <property type="entry name" value="CheY-like_superfamily"/>
</dbReference>
<dbReference type="CDD" id="cd14014">
    <property type="entry name" value="STKc_PknB_like"/>
    <property type="match status" value="1"/>
</dbReference>
<dbReference type="Pfam" id="PF00211">
    <property type="entry name" value="Guanylate_cyc"/>
    <property type="match status" value="1"/>
</dbReference>
<evidence type="ECO:0000256" key="3">
    <source>
        <dbReference type="ARBA" id="ARBA00022741"/>
    </source>
</evidence>
<dbReference type="SMART" id="SM00044">
    <property type="entry name" value="CYCc"/>
    <property type="match status" value="1"/>
</dbReference>
<feature type="coiled-coil region" evidence="8">
    <location>
        <begin position="397"/>
        <end position="424"/>
    </location>
</feature>
<evidence type="ECO:0000256" key="1">
    <source>
        <dbReference type="ARBA" id="ARBA00004167"/>
    </source>
</evidence>
<evidence type="ECO:0000256" key="2">
    <source>
        <dbReference type="ARBA" id="ARBA00022679"/>
    </source>
</evidence>
<keyword evidence="5 7" id="KW-0067">ATP-binding</keyword>
<dbReference type="Gene3D" id="3.30.200.20">
    <property type="entry name" value="Phosphorylase Kinase, domain 1"/>
    <property type="match status" value="1"/>
</dbReference>
<evidence type="ECO:0000259" key="10">
    <source>
        <dbReference type="PROSITE" id="PS50110"/>
    </source>
</evidence>
<dbReference type="InterPro" id="IPR001789">
    <property type="entry name" value="Sig_transdc_resp-reg_receiver"/>
</dbReference>
<feature type="modified residue" description="4-aspartylphosphate" evidence="6">
    <location>
        <position position="343"/>
    </location>
</feature>
<keyword evidence="8" id="KW-0175">Coiled coil</keyword>
<dbReference type="AlphaFoldDB" id="A0A150PFC5"/>
<keyword evidence="3 7" id="KW-0547">Nucleotide-binding</keyword>
<dbReference type="SUPFAM" id="SSF56112">
    <property type="entry name" value="Protein kinase-like (PK-like)"/>
    <property type="match status" value="1"/>
</dbReference>
<dbReference type="SUPFAM" id="SSF52172">
    <property type="entry name" value="CheY-like"/>
    <property type="match status" value="1"/>
</dbReference>
<dbReference type="InterPro" id="IPR001054">
    <property type="entry name" value="A/G_cyclase"/>
</dbReference>
<dbReference type="CDD" id="cd07302">
    <property type="entry name" value="CHD"/>
    <property type="match status" value="1"/>
</dbReference>
<feature type="domain" description="Guanylate cyclase" evidence="11">
    <location>
        <begin position="454"/>
        <end position="584"/>
    </location>
</feature>
<dbReference type="PROSITE" id="PS50011">
    <property type="entry name" value="PROTEIN_KINASE_DOM"/>
    <property type="match status" value="1"/>
</dbReference>
<dbReference type="GO" id="GO:0009190">
    <property type="term" value="P:cyclic nucleotide biosynthetic process"/>
    <property type="evidence" value="ECO:0007669"/>
    <property type="project" value="InterPro"/>
</dbReference>
<evidence type="ECO:0000256" key="4">
    <source>
        <dbReference type="ARBA" id="ARBA00022777"/>
    </source>
</evidence>
<reference evidence="12 13" key="1">
    <citation type="submission" date="2014-02" db="EMBL/GenBank/DDBJ databases">
        <title>The small core and large imbalanced accessory genome model reveals a collaborative survival strategy of Sorangium cellulosum strains in nature.</title>
        <authorList>
            <person name="Han K."/>
            <person name="Peng R."/>
            <person name="Blom J."/>
            <person name="Li Y.-Z."/>
        </authorList>
    </citation>
    <scope>NUCLEOTIDE SEQUENCE [LARGE SCALE GENOMIC DNA]</scope>
    <source>
        <strain evidence="12 13">So0157-25</strain>
    </source>
</reference>
<gene>
    <name evidence="12" type="ORF">BE08_17825</name>
</gene>
<evidence type="ECO:0000256" key="5">
    <source>
        <dbReference type="ARBA" id="ARBA00022840"/>
    </source>
</evidence>
<dbReference type="PANTHER" id="PTHR43289">
    <property type="entry name" value="MITOGEN-ACTIVATED PROTEIN KINASE KINASE KINASE 20-RELATED"/>
    <property type="match status" value="1"/>
</dbReference>
<protein>
    <submittedName>
        <fullName evidence="12">Uncharacterized protein</fullName>
    </submittedName>
</protein>
<dbReference type="PROSITE" id="PS00108">
    <property type="entry name" value="PROTEIN_KINASE_ST"/>
    <property type="match status" value="1"/>
</dbReference>
<dbReference type="Pfam" id="PF00072">
    <property type="entry name" value="Response_reg"/>
    <property type="match status" value="1"/>
</dbReference>
<evidence type="ECO:0000259" key="11">
    <source>
        <dbReference type="PROSITE" id="PS50125"/>
    </source>
</evidence>
<accession>A0A150PFC5</accession>
<comment type="subcellular location">
    <subcellularLocation>
        <location evidence="1">Membrane</location>
        <topology evidence="1">Single-pass membrane protein</topology>
    </subcellularLocation>
</comment>
<dbReference type="PROSITE" id="PS50125">
    <property type="entry name" value="GUANYLATE_CYCLASE_2"/>
    <property type="match status" value="1"/>
</dbReference>
<dbReference type="GO" id="GO:0004674">
    <property type="term" value="F:protein serine/threonine kinase activity"/>
    <property type="evidence" value="ECO:0007669"/>
    <property type="project" value="TreeGrafter"/>
</dbReference>
<dbReference type="Gene3D" id="3.40.50.2300">
    <property type="match status" value="1"/>
</dbReference>
<dbReference type="InterPro" id="IPR029787">
    <property type="entry name" value="Nucleotide_cyclase"/>
</dbReference>
<keyword evidence="4" id="KW-0418">Kinase</keyword>
<dbReference type="PROSITE" id="PS50110">
    <property type="entry name" value="RESPONSE_REGULATORY"/>
    <property type="match status" value="1"/>
</dbReference>
<feature type="domain" description="Protein kinase" evidence="9">
    <location>
        <begin position="10"/>
        <end position="279"/>
    </location>
</feature>
<feature type="binding site" evidence="7">
    <location>
        <position position="39"/>
    </location>
    <ligand>
        <name>ATP</name>
        <dbReference type="ChEBI" id="CHEBI:30616"/>
    </ligand>
</feature>
<dbReference type="Pfam" id="PF00069">
    <property type="entry name" value="Pkinase"/>
    <property type="match status" value="1"/>
</dbReference>
<dbReference type="GO" id="GO:0016020">
    <property type="term" value="C:membrane"/>
    <property type="evidence" value="ECO:0007669"/>
    <property type="project" value="UniProtKB-SubCell"/>
</dbReference>
<dbReference type="SUPFAM" id="SSF55073">
    <property type="entry name" value="Nucleotide cyclase"/>
    <property type="match status" value="1"/>
</dbReference>
<keyword evidence="6" id="KW-0597">Phosphoprotein</keyword>
<evidence type="ECO:0000313" key="13">
    <source>
        <dbReference type="Proteomes" id="UP000075420"/>
    </source>
</evidence>
<dbReference type="Gene3D" id="1.10.510.10">
    <property type="entry name" value="Transferase(Phosphotransferase) domain 1"/>
    <property type="match status" value="1"/>
</dbReference>
<dbReference type="PROSITE" id="PS00107">
    <property type="entry name" value="PROTEIN_KINASE_ATP"/>
    <property type="match status" value="1"/>
</dbReference>
<dbReference type="GO" id="GO:0000160">
    <property type="term" value="P:phosphorelay signal transduction system"/>
    <property type="evidence" value="ECO:0007669"/>
    <property type="project" value="InterPro"/>
</dbReference>
<dbReference type="Gene3D" id="3.30.70.1230">
    <property type="entry name" value="Nucleotide cyclase"/>
    <property type="match status" value="1"/>
</dbReference>
<organism evidence="12 13">
    <name type="scientific">Sorangium cellulosum</name>
    <name type="common">Polyangium cellulosum</name>
    <dbReference type="NCBI Taxonomy" id="56"/>
    <lineage>
        <taxon>Bacteria</taxon>
        <taxon>Pseudomonadati</taxon>
        <taxon>Myxococcota</taxon>
        <taxon>Polyangia</taxon>
        <taxon>Polyangiales</taxon>
        <taxon>Polyangiaceae</taxon>
        <taxon>Sorangium</taxon>
    </lineage>
</organism>
<dbReference type="InterPro" id="IPR011009">
    <property type="entry name" value="Kinase-like_dom_sf"/>
</dbReference>
<dbReference type="CDD" id="cd17536">
    <property type="entry name" value="REC_YesN-like"/>
    <property type="match status" value="1"/>
</dbReference>
<dbReference type="InterPro" id="IPR000719">
    <property type="entry name" value="Prot_kinase_dom"/>
</dbReference>
<name>A0A150PFC5_SORCE</name>
<dbReference type="InterPro" id="IPR008271">
    <property type="entry name" value="Ser/Thr_kinase_AS"/>
</dbReference>
<evidence type="ECO:0000256" key="6">
    <source>
        <dbReference type="PROSITE-ProRule" id="PRU00169"/>
    </source>
</evidence>
<dbReference type="GO" id="GO:0005524">
    <property type="term" value="F:ATP binding"/>
    <property type="evidence" value="ECO:0007669"/>
    <property type="project" value="UniProtKB-UniRule"/>
</dbReference>
<dbReference type="InterPro" id="IPR017441">
    <property type="entry name" value="Protein_kinase_ATP_BS"/>
</dbReference>